<feature type="chain" id="PRO_5034680397" description="Interleukin-6 receptor subunit alpha" evidence="22">
    <location>
        <begin position="21"/>
        <end position="469"/>
    </location>
</feature>
<keyword evidence="5" id="KW-0964">Secreted</keyword>
<comment type="function">
    <text evidence="14">Part of the receptor for interleukin 6. Binds to IL6 with low affinity, but does not transduce a signal. Signal activation necessitate an association with IL6ST. Activation leads to the regulation of the immune response, acute-phase reactions and hematopoiesis. The interaction with membrane-bound IL6R and IL6ST stimulates 'classic signaling', the restricted expression of the IL6R limits classic IL6 signaling to only a few tissues such as the liver and some cells of the immune system. Whereas the binding of IL6 and soluble IL6R to IL6ST stimulates 'trans-signaling'. Alternatively, 'cluster signaling' occurs when membrane-bound IL6:IL6R complexes on transmitter cells activate IL6ST receptors on neighboring receiver cells.</text>
</comment>
<evidence type="ECO:0000256" key="7">
    <source>
        <dbReference type="ARBA" id="ARBA00022729"/>
    </source>
</evidence>
<feature type="domain" description="Ig-like" evidence="23">
    <location>
        <begin position="16"/>
        <end position="94"/>
    </location>
</feature>
<feature type="region of interest" description="Disordered" evidence="20">
    <location>
        <begin position="433"/>
        <end position="469"/>
    </location>
</feature>
<dbReference type="FunFam" id="2.60.40.10:FF:000136">
    <property type="entry name" value="Ciliary neurotrophic factor receptor alpha"/>
    <property type="match status" value="1"/>
</dbReference>
<evidence type="ECO:0000256" key="2">
    <source>
        <dbReference type="ARBA" id="ARBA00004613"/>
    </source>
</evidence>
<keyword evidence="7 22" id="KW-0732">Signal</keyword>
<evidence type="ECO:0000256" key="6">
    <source>
        <dbReference type="ARBA" id="ARBA00022692"/>
    </source>
</evidence>
<keyword evidence="13" id="KW-0393">Immunoglobulin domain</keyword>
<dbReference type="GO" id="GO:0009897">
    <property type="term" value="C:external side of plasma membrane"/>
    <property type="evidence" value="ECO:0007669"/>
    <property type="project" value="TreeGrafter"/>
</dbReference>
<evidence type="ECO:0000256" key="13">
    <source>
        <dbReference type="ARBA" id="ARBA00023319"/>
    </source>
</evidence>
<evidence type="ECO:0000256" key="4">
    <source>
        <dbReference type="ARBA" id="ARBA00022475"/>
    </source>
</evidence>
<comment type="subunit">
    <text evidence="17">Component of a hexamer of two molecules each of IL6, IL6R and IL6ST; first binds to IL6 to associate with the signaling subunit IL6ST. Interacts (via N-terminal ectodomain) with SORL1; this interaction may affect IL6-binding to IL6R, hence decrease IL6 'classic-signaling'.</text>
</comment>
<dbReference type="Gene3D" id="2.60.40.10">
    <property type="entry name" value="Immunoglobulins"/>
    <property type="match status" value="3"/>
</dbReference>
<dbReference type="GeneID" id="109373511"/>
<dbReference type="InterPro" id="IPR015321">
    <property type="entry name" value="TypeI_recpt_CBD"/>
</dbReference>
<dbReference type="Proteomes" id="UP000694851">
    <property type="component" value="Unplaced"/>
</dbReference>
<evidence type="ECO:0000256" key="20">
    <source>
        <dbReference type="SAM" id="MobiDB-lite"/>
    </source>
</evidence>
<dbReference type="InterPro" id="IPR036179">
    <property type="entry name" value="Ig-like_dom_sf"/>
</dbReference>
<reference evidence="26" key="1">
    <citation type="submission" date="2025-08" db="UniProtKB">
        <authorList>
            <consortium name="RefSeq"/>
        </authorList>
    </citation>
    <scope>IDENTIFICATION</scope>
    <source>
        <tissue evidence="26">Muscle</tissue>
    </source>
</reference>
<evidence type="ECO:0000313" key="26">
    <source>
        <dbReference type="RefSeq" id="XP_019482913.1"/>
    </source>
</evidence>
<dbReference type="OrthoDB" id="8634471at2759"/>
<evidence type="ECO:0000256" key="17">
    <source>
        <dbReference type="ARBA" id="ARBA00063329"/>
    </source>
</evidence>
<keyword evidence="6 21" id="KW-0812">Transmembrane</keyword>
<evidence type="ECO:0000256" key="21">
    <source>
        <dbReference type="SAM" id="Phobius"/>
    </source>
</evidence>
<evidence type="ECO:0000256" key="3">
    <source>
        <dbReference type="ARBA" id="ARBA00010890"/>
    </source>
</evidence>
<name>A0A8B7Q5T2_HIPAR</name>
<dbReference type="Pfam" id="PF00041">
    <property type="entry name" value="fn3"/>
    <property type="match status" value="1"/>
</dbReference>
<feature type="signal peptide" evidence="22">
    <location>
        <begin position="1"/>
        <end position="20"/>
    </location>
</feature>
<dbReference type="GO" id="GO:0016064">
    <property type="term" value="P:immunoglobulin mediated immune response"/>
    <property type="evidence" value="ECO:0007669"/>
    <property type="project" value="TreeGrafter"/>
</dbReference>
<keyword evidence="11 26" id="KW-0675">Receptor</keyword>
<evidence type="ECO:0000256" key="1">
    <source>
        <dbReference type="ARBA" id="ARBA00004251"/>
    </source>
</evidence>
<evidence type="ECO:0000256" key="5">
    <source>
        <dbReference type="ARBA" id="ARBA00022525"/>
    </source>
</evidence>
<proteinExistence type="inferred from homology"/>
<dbReference type="GO" id="GO:0005576">
    <property type="term" value="C:extracellular region"/>
    <property type="evidence" value="ECO:0007669"/>
    <property type="project" value="UniProtKB-SubCell"/>
</dbReference>
<comment type="function">
    <text evidence="15">Soluble form of IL6 receptor (sIL6R) that acts as an agonist of IL6 activity. The IL6:sIL6R complex (hyper-IL6) binds to IL6ST/gp130 on cell surfaces and induces signaling also on cells that do not express membrane-bound IL6R in a process called IL6 'trans-signaling'. sIL6R is causative for the pro-inflammatory properties of IL6 and an important player in the development of chronic inflammatory diseases. In complex with IL6, is required for induction of VEGF production. Plays a protective role during liver injury, being required for maintenance of tissue regeneration. 'Trans-signaling' in central nervous system regulates energy and glucose homeostasis.</text>
</comment>
<dbReference type="PANTHER" id="PTHR23037">
    <property type="entry name" value="CYTOKINE RECEPTOR"/>
    <property type="match status" value="1"/>
</dbReference>
<dbReference type="InterPro" id="IPR013151">
    <property type="entry name" value="Immunoglobulin_dom"/>
</dbReference>
<dbReference type="PROSITE" id="PS01354">
    <property type="entry name" value="HEMATOPO_REC_L_F3"/>
    <property type="match status" value="1"/>
</dbReference>
<evidence type="ECO:0000256" key="15">
    <source>
        <dbReference type="ARBA" id="ARBA00055733"/>
    </source>
</evidence>
<evidence type="ECO:0000256" key="12">
    <source>
        <dbReference type="ARBA" id="ARBA00023180"/>
    </source>
</evidence>
<dbReference type="InterPro" id="IPR003961">
    <property type="entry name" value="FN3_dom"/>
</dbReference>
<evidence type="ECO:0000256" key="10">
    <source>
        <dbReference type="ARBA" id="ARBA00023157"/>
    </source>
</evidence>
<dbReference type="GO" id="GO:0004896">
    <property type="term" value="F:cytokine receptor activity"/>
    <property type="evidence" value="ECO:0007669"/>
    <property type="project" value="InterPro"/>
</dbReference>
<feature type="domain" description="Fibronectin type-III" evidence="24">
    <location>
        <begin position="217"/>
        <end position="315"/>
    </location>
</feature>
<dbReference type="CTD" id="3570"/>
<keyword evidence="4" id="KW-1003">Cell membrane</keyword>
<keyword evidence="9 21" id="KW-0472">Membrane</keyword>
<comment type="subcellular location">
    <subcellularLocation>
        <location evidence="1">Cell membrane</location>
        <topology evidence="1">Single-pass type I membrane protein</topology>
    </subcellularLocation>
    <subcellularLocation>
        <location evidence="2">Secreted</location>
    </subcellularLocation>
</comment>
<protein>
    <recommendedName>
        <fullName evidence="18">Interleukin-6 receptor subunit alpha</fullName>
    </recommendedName>
    <alternativeName>
        <fullName evidence="19">IL-6R 1</fullName>
    </alternativeName>
</protein>
<keyword evidence="10" id="KW-1015">Disulfide bond</keyword>
<evidence type="ECO:0000256" key="8">
    <source>
        <dbReference type="ARBA" id="ARBA00022989"/>
    </source>
</evidence>
<dbReference type="SMART" id="SM00060">
    <property type="entry name" value="FN3"/>
    <property type="match status" value="1"/>
</dbReference>
<evidence type="ECO:0000313" key="25">
    <source>
        <dbReference type="Proteomes" id="UP000694851"/>
    </source>
</evidence>
<dbReference type="InterPro" id="IPR013783">
    <property type="entry name" value="Ig-like_fold"/>
</dbReference>
<dbReference type="GO" id="GO:0032502">
    <property type="term" value="P:developmental process"/>
    <property type="evidence" value="ECO:0007669"/>
    <property type="project" value="UniProtKB-ARBA"/>
</dbReference>
<dbReference type="Pfam" id="PF09240">
    <property type="entry name" value="IL6Ra-bind"/>
    <property type="match status" value="1"/>
</dbReference>
<dbReference type="KEGG" id="hai:109373511"/>
<dbReference type="InterPro" id="IPR003530">
    <property type="entry name" value="Hematopoietin_rcpt_L_F3_CS"/>
</dbReference>
<evidence type="ECO:0000259" key="23">
    <source>
        <dbReference type="PROSITE" id="PS50835"/>
    </source>
</evidence>
<dbReference type="CDD" id="cd00063">
    <property type="entry name" value="FN3"/>
    <property type="match status" value="1"/>
</dbReference>
<evidence type="ECO:0000256" key="22">
    <source>
        <dbReference type="SAM" id="SignalP"/>
    </source>
</evidence>
<dbReference type="PANTHER" id="PTHR23037:SF22">
    <property type="entry name" value="CYTOKINE RECEPTOR COMMON SUBUNIT BETA"/>
    <property type="match status" value="1"/>
</dbReference>
<organism evidence="25 26">
    <name type="scientific">Hipposideros armiger</name>
    <name type="common">Great Himalayan leaf-nosed bat</name>
    <dbReference type="NCBI Taxonomy" id="186990"/>
    <lineage>
        <taxon>Eukaryota</taxon>
        <taxon>Metazoa</taxon>
        <taxon>Chordata</taxon>
        <taxon>Craniata</taxon>
        <taxon>Vertebrata</taxon>
        <taxon>Euteleostomi</taxon>
        <taxon>Mammalia</taxon>
        <taxon>Eutheria</taxon>
        <taxon>Laurasiatheria</taxon>
        <taxon>Chiroptera</taxon>
        <taxon>Yinpterochiroptera</taxon>
        <taxon>Rhinolophoidea</taxon>
        <taxon>Hipposideridae</taxon>
        <taxon>Hipposideros</taxon>
    </lineage>
</organism>
<evidence type="ECO:0000256" key="14">
    <source>
        <dbReference type="ARBA" id="ARBA00054367"/>
    </source>
</evidence>
<evidence type="ECO:0000256" key="19">
    <source>
        <dbReference type="ARBA" id="ARBA00083179"/>
    </source>
</evidence>
<dbReference type="RefSeq" id="XP_019482913.1">
    <property type="nucleotide sequence ID" value="XM_019627368.1"/>
</dbReference>
<keyword evidence="8 21" id="KW-1133">Transmembrane helix</keyword>
<dbReference type="Pfam" id="PF00047">
    <property type="entry name" value="ig"/>
    <property type="match status" value="1"/>
</dbReference>
<comment type="function">
    <text evidence="16">Signaling via the membrane-bound IL6R is mostly regenerative and anti-inflammatory. Drives naive CD4(+) T cells to the Th17 lineage, through 'cluster signaling' by dendritic cells.</text>
</comment>
<dbReference type="SUPFAM" id="SSF48726">
    <property type="entry name" value="Immunoglobulin"/>
    <property type="match status" value="1"/>
</dbReference>
<accession>A0A8B7Q5T2</accession>
<comment type="similarity">
    <text evidence="3">Belongs to the type I cytokine receptor family. Type 3 subfamily.</text>
</comment>
<evidence type="ECO:0000259" key="24">
    <source>
        <dbReference type="PROSITE" id="PS50853"/>
    </source>
</evidence>
<evidence type="ECO:0000256" key="18">
    <source>
        <dbReference type="ARBA" id="ARBA00069030"/>
    </source>
</evidence>
<sequence length="469" mass="51500">MLAVRCLLLTALLAAPRATAGPGNCPVLEGGKDLIVSSPGARINLTCPVESTETAVLWSFDSPYPVLPYNGLTISGNKFVLKSVLPNNAGNYSCYHKSKLVATLHLLVEAPPEEPKLTCFRNSPISKVNCEWSPSSAPSPSTKAVLLVTKLQSPPVKNYSQEPCRYSQESKKFSCQLKVPEGDNSYYIVSLCVANHVGSKTSKPQAFQGYEILQPDPPSNIKVTLVDKNPHWLSVTWQDPPSWNSFFYRLQFELRYRPEKSKTFTTLLVADPLHHWTIHDALSGTKHVVQLRAQEEFGHGQWSQWSQEVTGTPWTESSSPPAETTVEVFPTVQALNTNEAYESPLFNESTNATSIPVSAPSLVPLYTFLVAGGSLAFGTSLCVGIILRFKKLWKLQALKEGGASMHAPYSLGQLVPERPKPTPVLVPLISPPVSPSSLGSDNTLRHSQPDARGPQSPYDISNRDYFFPR</sequence>
<evidence type="ECO:0000256" key="16">
    <source>
        <dbReference type="ARBA" id="ARBA00056611"/>
    </source>
</evidence>
<keyword evidence="12" id="KW-0325">Glycoprotein</keyword>
<dbReference type="FunFam" id="2.60.40.10:FF:000886">
    <property type="entry name" value="Interleukin-6 receptor subunit alpha"/>
    <property type="match status" value="1"/>
</dbReference>
<gene>
    <name evidence="26" type="primary">IL6R</name>
</gene>
<dbReference type="PROSITE" id="PS50853">
    <property type="entry name" value="FN3"/>
    <property type="match status" value="1"/>
</dbReference>
<evidence type="ECO:0000256" key="9">
    <source>
        <dbReference type="ARBA" id="ARBA00023136"/>
    </source>
</evidence>
<evidence type="ECO:0000256" key="11">
    <source>
        <dbReference type="ARBA" id="ARBA00023170"/>
    </source>
</evidence>
<dbReference type="InterPro" id="IPR007110">
    <property type="entry name" value="Ig-like_dom"/>
</dbReference>
<keyword evidence="25" id="KW-1185">Reference proteome</keyword>
<dbReference type="AlphaFoldDB" id="A0A8B7Q5T2"/>
<feature type="transmembrane region" description="Helical" evidence="21">
    <location>
        <begin position="365"/>
        <end position="389"/>
    </location>
</feature>
<dbReference type="PROSITE" id="PS50835">
    <property type="entry name" value="IG_LIKE"/>
    <property type="match status" value="1"/>
</dbReference>
<dbReference type="SUPFAM" id="SSF49265">
    <property type="entry name" value="Fibronectin type III"/>
    <property type="match status" value="2"/>
</dbReference>
<dbReference type="InterPro" id="IPR036116">
    <property type="entry name" value="FN3_sf"/>
</dbReference>